<dbReference type="AlphaFoldDB" id="A0A2P2CKP1"/>
<evidence type="ECO:0000256" key="1">
    <source>
        <dbReference type="SAM" id="MobiDB-lite"/>
    </source>
</evidence>
<proteinExistence type="predicted"/>
<dbReference type="EMBL" id="CZKB01000020">
    <property type="protein sequence ID" value="CUR61692.1"/>
    <property type="molecule type" value="Genomic_DNA"/>
</dbReference>
<reference evidence="2" key="1">
    <citation type="submission" date="2015-08" db="EMBL/GenBank/DDBJ databases">
        <authorList>
            <person name="Babu N.S."/>
            <person name="Beckwith C.J."/>
            <person name="Beseler K.G."/>
            <person name="Brison A."/>
            <person name="Carone J.V."/>
            <person name="Caskin T.P."/>
            <person name="Diamond M."/>
            <person name="Durham M.E."/>
            <person name="Foxe J.M."/>
            <person name="Go M."/>
            <person name="Henderson B.A."/>
            <person name="Jones I.B."/>
            <person name="McGettigan J.A."/>
            <person name="Micheletti S.J."/>
            <person name="Nasrallah M.E."/>
            <person name="Ortiz D."/>
            <person name="Piller C.R."/>
            <person name="Privatt S.R."/>
            <person name="Schneider S.L."/>
            <person name="Sharp S."/>
            <person name="Smith T.C."/>
            <person name="Stanton J.D."/>
            <person name="Ullery H.E."/>
            <person name="Wilson R.J."/>
            <person name="Serrano M.G."/>
            <person name="Buck G."/>
            <person name="Lee V."/>
            <person name="Wang Y."/>
            <person name="Carvalho R."/>
            <person name="Voegtly L."/>
            <person name="Shi R."/>
            <person name="Duckworth R."/>
            <person name="Johnson A."/>
            <person name="Loviza R."/>
            <person name="Walstead R."/>
            <person name="Shah Z."/>
            <person name="Kiflezghi M."/>
            <person name="Wade K."/>
            <person name="Ball S.L."/>
            <person name="Bradley K.W."/>
            <person name="Asai D.J."/>
            <person name="Bowman C.A."/>
            <person name="Russell D.A."/>
            <person name="Pope W.H."/>
            <person name="Jacobs-Sera D."/>
            <person name="Hendrix R.W."/>
            <person name="Hatfull G.F."/>
        </authorList>
    </citation>
    <scope>NUCLEOTIDE SEQUENCE</scope>
</reference>
<evidence type="ECO:0008006" key="3">
    <source>
        <dbReference type="Google" id="ProtNLM"/>
    </source>
</evidence>
<feature type="region of interest" description="Disordered" evidence="1">
    <location>
        <begin position="30"/>
        <end position="57"/>
    </location>
</feature>
<accession>A0A2P2CKP1</accession>
<name>A0A2P2CKP1_9ZZZZ</name>
<evidence type="ECO:0000313" key="2">
    <source>
        <dbReference type="EMBL" id="CUR61692.1"/>
    </source>
</evidence>
<organism evidence="2">
    <name type="scientific">metagenome</name>
    <dbReference type="NCBI Taxonomy" id="256318"/>
    <lineage>
        <taxon>unclassified sequences</taxon>
        <taxon>metagenomes</taxon>
    </lineage>
</organism>
<dbReference type="InterPro" id="IPR013783">
    <property type="entry name" value="Ig-like_fold"/>
</dbReference>
<dbReference type="Gene3D" id="2.60.40.10">
    <property type="entry name" value="Immunoglobulins"/>
    <property type="match status" value="1"/>
</dbReference>
<sequence length="387" mass="40905">MTTHRVRRSAGAAALALAASTLLTMGAAPAGATPGCTDESQPKDPILGLPTGDGCDDDTPPDTLLTVSAPPNAAGLVATTSQTFTFGSRVSDGDTGPIGFECKLTGGAQAHDWQACASPVTVTGLADASAGSYVFEVRAVDLGDRARTPDNVLVPPTVTDTPDEDATPASVAWGQDTKAPFVFVSRGAYDEDTPTQPVMTSPTVPLRLNSSEPGSAYECTDNGTPTTCTGPRWEMTNPRPGRHVVTARAIDRAGNASAWSKPVEFFVPDNLTRSRGWRKVRDAGYFRGDALRAEERGARLVLPRAKVGELRLIAPTGPGLGKVRLRVGRRDWHVVDLSGRRTALTQFTVIDRYSGMRSGRITIESLSSKPVVVDAVVARPNRFPPAD</sequence>
<gene>
    <name evidence="2" type="ORF">NOCA1270011</name>
</gene>
<protein>
    <recommendedName>
        <fullName evidence="3">Bacterial Ig-like domain-containing protein</fullName>
    </recommendedName>
</protein>